<keyword evidence="2" id="KW-0812">Transmembrane</keyword>
<evidence type="ECO:0000313" key="3">
    <source>
        <dbReference type="EMBL" id="OAG19391.1"/>
    </source>
</evidence>
<accession>A0A177DJK5</accession>
<evidence type="ECO:0000256" key="1">
    <source>
        <dbReference type="SAM" id="MobiDB-lite"/>
    </source>
</evidence>
<gene>
    <name evidence="3" type="ORF">CC77DRAFT_163697</name>
</gene>
<protein>
    <submittedName>
        <fullName evidence="3">Uncharacterized protein</fullName>
    </submittedName>
</protein>
<evidence type="ECO:0000256" key="2">
    <source>
        <dbReference type="SAM" id="Phobius"/>
    </source>
</evidence>
<keyword evidence="2" id="KW-0472">Membrane</keyword>
<dbReference type="Proteomes" id="UP000077248">
    <property type="component" value="Unassembled WGS sequence"/>
</dbReference>
<name>A0A177DJK5_ALTAL</name>
<feature type="region of interest" description="Disordered" evidence="1">
    <location>
        <begin position="1"/>
        <end position="47"/>
    </location>
</feature>
<keyword evidence="2" id="KW-1133">Transmembrane helix</keyword>
<proteinExistence type="predicted"/>
<keyword evidence="4" id="KW-1185">Reference proteome</keyword>
<feature type="compositionally biased region" description="Low complexity" evidence="1">
    <location>
        <begin position="7"/>
        <end position="37"/>
    </location>
</feature>
<dbReference type="GeneID" id="29115960"/>
<organism evidence="3 4">
    <name type="scientific">Alternaria alternata</name>
    <name type="common">Alternaria rot fungus</name>
    <name type="synonym">Torula alternata</name>
    <dbReference type="NCBI Taxonomy" id="5599"/>
    <lineage>
        <taxon>Eukaryota</taxon>
        <taxon>Fungi</taxon>
        <taxon>Dikarya</taxon>
        <taxon>Ascomycota</taxon>
        <taxon>Pezizomycotina</taxon>
        <taxon>Dothideomycetes</taxon>
        <taxon>Pleosporomycetidae</taxon>
        <taxon>Pleosporales</taxon>
        <taxon>Pleosporineae</taxon>
        <taxon>Pleosporaceae</taxon>
        <taxon>Alternaria</taxon>
        <taxon>Alternaria sect. Alternaria</taxon>
        <taxon>Alternaria alternata complex</taxon>
    </lineage>
</organism>
<dbReference type="EMBL" id="KV441481">
    <property type="protein sequence ID" value="OAG19391.1"/>
    <property type="molecule type" value="Genomic_DNA"/>
</dbReference>
<feature type="region of interest" description="Disordered" evidence="1">
    <location>
        <begin position="256"/>
        <end position="286"/>
    </location>
</feature>
<feature type="transmembrane region" description="Helical" evidence="2">
    <location>
        <begin position="225"/>
        <end position="247"/>
    </location>
</feature>
<reference evidence="3 4" key="1">
    <citation type="submission" date="2016-05" db="EMBL/GenBank/DDBJ databases">
        <title>Comparative analysis of secretome profiles of manganese(II)-oxidizing ascomycete fungi.</title>
        <authorList>
            <consortium name="DOE Joint Genome Institute"/>
            <person name="Zeiner C.A."/>
            <person name="Purvine S.O."/>
            <person name="Zink E.M."/>
            <person name="Wu S."/>
            <person name="Pasa-Tolic L."/>
            <person name="Chaput D.L."/>
            <person name="Haridas S."/>
            <person name="Grigoriev I.V."/>
            <person name="Santelli C.M."/>
            <person name="Hansel C.M."/>
        </authorList>
    </citation>
    <scope>NUCLEOTIDE SEQUENCE [LARGE SCALE GENOMIC DNA]</scope>
    <source>
        <strain evidence="3 4">SRC1lrK2f</strain>
    </source>
</reference>
<dbReference type="VEuPathDB" id="FungiDB:CC77DRAFT_163697"/>
<evidence type="ECO:0000313" key="4">
    <source>
        <dbReference type="Proteomes" id="UP000077248"/>
    </source>
</evidence>
<dbReference type="RefSeq" id="XP_018384812.1">
    <property type="nucleotide sequence ID" value="XM_018530366.1"/>
</dbReference>
<dbReference type="AlphaFoldDB" id="A0A177DJK5"/>
<sequence length="317" mass="33081">MADFIWPGASPSTAPTASASSALGSPSTTPTATSTASDGGTFFSPGVSGPAAPTSTALDSSTFYSSSVSVLTSTASDGGTFFSTDILASATGPMVVTSTAPDSGIFYSSDVFTWTSTASDGGAFFFSDTPTSTVDSHPSTHCLPTAHLDNPLNPNVAPPIDAVPSFVDYSTPPIALPEVAGLAFDRGTPFEMPHLTSVGKDMPTALSSVLTKRAVPRIASNPGPILGAVVIVLGIVLALFLSVKYCLRRSSGPHDLEKGNYPYTRGRRRYRDGSPSVTRPDDIPISEGYGMDPVDLARAQNWQDGFSEKVDSHFRRR</sequence>
<dbReference type="KEGG" id="aalt:CC77DRAFT_163697"/>